<dbReference type="PANTHER" id="PTHR37533:SF2">
    <property type="entry name" value="FLAGELLAR HOOK-LENGTH CONTROL PROTEIN"/>
    <property type="match status" value="1"/>
</dbReference>
<dbReference type="GO" id="GO:0009424">
    <property type="term" value="C:bacterial-type flagellum hook"/>
    <property type="evidence" value="ECO:0007669"/>
    <property type="project" value="InterPro"/>
</dbReference>
<sequence length="549" mass="58714">MDIMNVMMNSMTQSSAMLTATGGAPAQGGTAGADTGKSALFSTLLGSMQQSQLAALPPQAAVEGDVPAMDIKTLMALLQQVAQGGTETAEQPADGMPAAKEFKALSLVQLLNGLKDRLEAPSAEMNQAKTQTINAEGIEQLVAELRTLFGQEGESLPKISEKLLGRLSPELTEKIGAALGQKTQEVTDEVPQGQEQDAKDQLMALLTAISGLLSQSPRQAPEKKVETGEESAMPGIIPVVTAEQKKSTTATVADAVTMQKRQDPAAVMAADAEVKAVNPEPEKLAKTFAGPDSTPVAEPVSQAKVVKPHNAPVQILPTALPVSLPEEIAVDQPQEKINLAAIDLVVTEEEAMLEMSQPEAGSQKSEAAANRELPKSESVFALTADGKSQLIANDRPVAESSSTTVTREQIVSQVKEKLAEHRITQDNGQVTIRLNPAELGELKINVRMDDQRLRIEIVAENRTVKDALMENLGTLKEALARQNIEMKQFDVSTGSKQFFHQGFREGRQQEQQYVAPRQAGWLTGNTAALDQSAPAVWQPRANALLDMVM</sequence>
<protein>
    <submittedName>
        <fullName evidence="6">Flagellar hook-length control protein FliK</fullName>
    </submittedName>
</protein>
<evidence type="ECO:0000313" key="6">
    <source>
        <dbReference type="EMBL" id="MBT0663966.1"/>
    </source>
</evidence>
<dbReference type="InterPro" id="IPR021136">
    <property type="entry name" value="Flagellar_hook_control-like_C"/>
</dbReference>
<keyword evidence="6" id="KW-0969">Cilium</keyword>
<evidence type="ECO:0000256" key="2">
    <source>
        <dbReference type="ARBA" id="ARBA00009149"/>
    </source>
</evidence>
<comment type="caution">
    <text evidence="6">The sequence shown here is derived from an EMBL/GenBank/DDBJ whole genome shotgun (WGS) entry which is preliminary data.</text>
</comment>
<evidence type="ECO:0000256" key="3">
    <source>
        <dbReference type="ARBA" id="ARBA00022795"/>
    </source>
</evidence>
<evidence type="ECO:0000256" key="4">
    <source>
        <dbReference type="SAM" id="MobiDB-lite"/>
    </source>
</evidence>
<dbReference type="InterPro" id="IPR038610">
    <property type="entry name" value="FliK-like_C_sf"/>
</dbReference>
<dbReference type="PANTHER" id="PTHR37533">
    <property type="entry name" value="FLAGELLAR HOOK-LENGTH CONTROL PROTEIN"/>
    <property type="match status" value="1"/>
</dbReference>
<comment type="similarity">
    <text evidence="2">Belongs to the FliK family.</text>
</comment>
<evidence type="ECO:0000256" key="1">
    <source>
        <dbReference type="ARBA" id="ARBA00003944"/>
    </source>
</evidence>
<keyword evidence="6" id="KW-0966">Cell projection</keyword>
<dbReference type="RefSeq" id="WP_214170738.1">
    <property type="nucleotide sequence ID" value="NZ_JAHCVJ010000002.1"/>
</dbReference>
<dbReference type="InterPro" id="IPR001635">
    <property type="entry name" value="Flag_hook_Flik"/>
</dbReference>
<dbReference type="InterPro" id="IPR052563">
    <property type="entry name" value="FliK"/>
</dbReference>
<accession>A0AAW4L6T5</accession>
<dbReference type="PRINTS" id="PR01007">
    <property type="entry name" value="FLGHOOKFLIK"/>
</dbReference>
<comment type="function">
    <text evidence="1">Controls the length of the flagellar hook.</text>
</comment>
<name>A0AAW4L6T5_9BACT</name>
<dbReference type="GO" id="GO:0044780">
    <property type="term" value="P:bacterial-type flagellum assembly"/>
    <property type="evidence" value="ECO:0007669"/>
    <property type="project" value="InterPro"/>
</dbReference>
<proteinExistence type="inferred from homology"/>
<dbReference type="CDD" id="cd17470">
    <property type="entry name" value="T3SS_Flik_C"/>
    <property type="match status" value="1"/>
</dbReference>
<keyword evidence="6" id="KW-0282">Flagellum</keyword>
<evidence type="ECO:0000259" key="5">
    <source>
        <dbReference type="Pfam" id="PF02120"/>
    </source>
</evidence>
<feature type="region of interest" description="Disordered" evidence="4">
    <location>
        <begin position="353"/>
        <end position="372"/>
    </location>
</feature>
<dbReference type="AlphaFoldDB" id="A0AAW4L6T5"/>
<feature type="domain" description="Flagellar hook-length control protein-like C-terminal" evidence="5">
    <location>
        <begin position="422"/>
        <end position="497"/>
    </location>
</feature>
<reference evidence="6 7" key="1">
    <citation type="submission" date="2021-05" db="EMBL/GenBank/DDBJ databases">
        <title>The draft genome of Geobacter pelophilus DSM 12255.</title>
        <authorList>
            <person name="Xu Z."/>
            <person name="Masuda Y."/>
            <person name="Itoh H."/>
            <person name="Senoo K."/>
        </authorList>
    </citation>
    <scope>NUCLEOTIDE SEQUENCE [LARGE SCALE GENOMIC DNA]</scope>
    <source>
        <strain evidence="6 7">DSM 12255</strain>
    </source>
</reference>
<dbReference type="Pfam" id="PF02120">
    <property type="entry name" value="Flg_hook"/>
    <property type="match status" value="1"/>
</dbReference>
<keyword evidence="7" id="KW-1185">Reference proteome</keyword>
<dbReference type="EMBL" id="JAHCVJ010000002">
    <property type="protein sequence ID" value="MBT0663966.1"/>
    <property type="molecule type" value="Genomic_DNA"/>
</dbReference>
<dbReference type="Gene3D" id="3.30.750.140">
    <property type="match status" value="1"/>
</dbReference>
<dbReference type="Proteomes" id="UP000811899">
    <property type="component" value="Unassembled WGS sequence"/>
</dbReference>
<keyword evidence="3" id="KW-1005">Bacterial flagellum biogenesis</keyword>
<gene>
    <name evidence="6" type="ORF">KI809_06595</name>
</gene>
<evidence type="ECO:0000313" key="7">
    <source>
        <dbReference type="Proteomes" id="UP000811899"/>
    </source>
</evidence>
<organism evidence="6 7">
    <name type="scientific">Geoanaerobacter pelophilus</name>
    <dbReference type="NCBI Taxonomy" id="60036"/>
    <lineage>
        <taxon>Bacteria</taxon>
        <taxon>Pseudomonadati</taxon>
        <taxon>Thermodesulfobacteriota</taxon>
        <taxon>Desulfuromonadia</taxon>
        <taxon>Geobacterales</taxon>
        <taxon>Geobacteraceae</taxon>
        <taxon>Geoanaerobacter</taxon>
    </lineage>
</organism>